<organism evidence="20 21">
    <name type="scientific">Wickerhamomyces pijperi</name>
    <name type="common">Yeast</name>
    <name type="synonym">Pichia pijperi</name>
    <dbReference type="NCBI Taxonomy" id="599730"/>
    <lineage>
        <taxon>Eukaryota</taxon>
        <taxon>Fungi</taxon>
        <taxon>Dikarya</taxon>
        <taxon>Ascomycota</taxon>
        <taxon>Saccharomycotina</taxon>
        <taxon>Saccharomycetes</taxon>
        <taxon>Phaffomycetales</taxon>
        <taxon>Wickerhamomycetaceae</taxon>
        <taxon>Wickerhamomyces</taxon>
    </lineage>
</organism>
<dbReference type="FunFam" id="3.30.420.10:FF:000010">
    <property type="entry name" value="DNA polymerase epsilon catalytic subunit"/>
    <property type="match status" value="1"/>
</dbReference>
<evidence type="ECO:0000256" key="8">
    <source>
        <dbReference type="ARBA" id="ARBA00022723"/>
    </source>
</evidence>
<dbReference type="InterPro" id="IPR054475">
    <property type="entry name" value="Znf-DPOE"/>
</dbReference>
<keyword evidence="8 17" id="KW-0479">Metal-binding</keyword>
<dbReference type="Proteomes" id="UP000774326">
    <property type="component" value="Unassembled WGS sequence"/>
</dbReference>
<dbReference type="InterPro" id="IPR023211">
    <property type="entry name" value="DNA_pol_palm_dom_sf"/>
</dbReference>
<evidence type="ECO:0000256" key="14">
    <source>
        <dbReference type="ARBA" id="ARBA00023125"/>
    </source>
</evidence>
<dbReference type="GO" id="GO:0000278">
    <property type="term" value="P:mitotic cell cycle"/>
    <property type="evidence" value="ECO:0007669"/>
    <property type="project" value="TreeGrafter"/>
</dbReference>
<dbReference type="InterPro" id="IPR012337">
    <property type="entry name" value="RNaseH-like_sf"/>
</dbReference>
<dbReference type="GO" id="GO:0003887">
    <property type="term" value="F:DNA-directed DNA polymerase activity"/>
    <property type="evidence" value="ECO:0007669"/>
    <property type="project" value="UniProtKB-KW"/>
</dbReference>
<accession>A0A9P8Q496</accession>
<dbReference type="InterPro" id="IPR013697">
    <property type="entry name" value="DNA_pol_e_suA_C"/>
</dbReference>
<evidence type="ECO:0000256" key="4">
    <source>
        <dbReference type="ARBA" id="ARBA00022485"/>
    </source>
</evidence>
<dbReference type="InterPro" id="IPR036397">
    <property type="entry name" value="RNaseH_sf"/>
</dbReference>
<feature type="domain" description="DNA polymerase epsilon catalytic subunit A C-terminal" evidence="19">
    <location>
        <begin position="1564"/>
        <end position="1980"/>
    </location>
</feature>
<evidence type="ECO:0000256" key="10">
    <source>
        <dbReference type="ARBA" id="ARBA00022833"/>
    </source>
</evidence>
<keyword evidence="7 17" id="KW-0235">DNA replication</keyword>
<dbReference type="InterPro" id="IPR055191">
    <property type="entry name" value="POL2_thumb"/>
</dbReference>
<evidence type="ECO:0000256" key="3">
    <source>
        <dbReference type="ARBA" id="ARBA00005755"/>
    </source>
</evidence>
<dbReference type="Pfam" id="PF22912">
    <property type="entry name" value="zf-DPOE"/>
    <property type="match status" value="1"/>
</dbReference>
<keyword evidence="13 17" id="KW-0411">Iron-sulfur</keyword>
<evidence type="ECO:0000259" key="19">
    <source>
        <dbReference type="SMART" id="SM01159"/>
    </source>
</evidence>
<feature type="compositionally biased region" description="Low complexity" evidence="18">
    <location>
        <begin position="24"/>
        <end position="35"/>
    </location>
</feature>
<reference evidence="20" key="2">
    <citation type="submission" date="2021-01" db="EMBL/GenBank/DDBJ databases">
        <authorList>
            <person name="Schikora-Tamarit M.A."/>
        </authorList>
    </citation>
    <scope>NUCLEOTIDE SEQUENCE</scope>
    <source>
        <strain evidence="20">CBS2887</strain>
    </source>
</reference>
<dbReference type="GO" id="GO:0045004">
    <property type="term" value="P:DNA replication proofreading"/>
    <property type="evidence" value="ECO:0007669"/>
    <property type="project" value="TreeGrafter"/>
</dbReference>
<evidence type="ECO:0000256" key="1">
    <source>
        <dbReference type="ARBA" id="ARBA00001966"/>
    </source>
</evidence>
<keyword evidence="12 17" id="KW-0408">Iron</keyword>
<evidence type="ECO:0000256" key="11">
    <source>
        <dbReference type="ARBA" id="ARBA00022932"/>
    </source>
</evidence>
<dbReference type="GO" id="GO:0008270">
    <property type="term" value="F:zinc ion binding"/>
    <property type="evidence" value="ECO:0007669"/>
    <property type="project" value="UniProtKB-KW"/>
</dbReference>
<keyword evidence="14 17" id="KW-0238">DNA-binding</keyword>
<dbReference type="GO" id="GO:0051539">
    <property type="term" value="F:4 iron, 4 sulfur cluster binding"/>
    <property type="evidence" value="ECO:0007669"/>
    <property type="project" value="UniProtKB-KW"/>
</dbReference>
<dbReference type="Gene3D" id="3.30.420.10">
    <property type="entry name" value="Ribonuclease H-like superfamily/Ribonuclease H"/>
    <property type="match status" value="1"/>
</dbReference>
<keyword evidence="21" id="KW-1185">Reference proteome</keyword>
<dbReference type="GO" id="GO:0000166">
    <property type="term" value="F:nucleotide binding"/>
    <property type="evidence" value="ECO:0007669"/>
    <property type="project" value="InterPro"/>
</dbReference>
<evidence type="ECO:0000256" key="9">
    <source>
        <dbReference type="ARBA" id="ARBA00022771"/>
    </source>
</evidence>
<evidence type="ECO:0000256" key="13">
    <source>
        <dbReference type="ARBA" id="ARBA00023014"/>
    </source>
</evidence>
<evidence type="ECO:0000256" key="7">
    <source>
        <dbReference type="ARBA" id="ARBA00022705"/>
    </source>
</evidence>
<comment type="subcellular location">
    <subcellularLocation>
        <location evidence="2 17">Nucleus</location>
    </subcellularLocation>
</comment>
<evidence type="ECO:0000313" key="20">
    <source>
        <dbReference type="EMBL" id="KAH3682890.1"/>
    </source>
</evidence>
<evidence type="ECO:0000256" key="12">
    <source>
        <dbReference type="ARBA" id="ARBA00023004"/>
    </source>
</evidence>
<dbReference type="GO" id="GO:0006297">
    <property type="term" value="P:nucleotide-excision repair, DNA gap filling"/>
    <property type="evidence" value="ECO:0007669"/>
    <property type="project" value="TreeGrafter"/>
</dbReference>
<evidence type="ECO:0000256" key="16">
    <source>
        <dbReference type="ARBA" id="ARBA00049244"/>
    </source>
</evidence>
<name>A0A9P8Q496_WICPI</name>
<feature type="region of interest" description="Disordered" evidence="18">
    <location>
        <begin position="1"/>
        <end position="51"/>
    </location>
</feature>
<dbReference type="Gene3D" id="1.10.132.60">
    <property type="entry name" value="DNA polymerase family B, C-terminal domain"/>
    <property type="match status" value="1"/>
</dbReference>
<reference evidence="20" key="1">
    <citation type="journal article" date="2021" name="Open Biol.">
        <title>Shared evolutionary footprints suggest mitochondrial oxidative damage underlies multiple complex I losses in fungi.</title>
        <authorList>
            <person name="Schikora-Tamarit M.A."/>
            <person name="Marcet-Houben M."/>
            <person name="Nosek J."/>
            <person name="Gabaldon T."/>
        </authorList>
    </citation>
    <scope>NUCLEOTIDE SEQUENCE</scope>
    <source>
        <strain evidence="20">CBS2887</strain>
    </source>
</reference>
<dbReference type="EMBL" id="JAEUBG010003365">
    <property type="protein sequence ID" value="KAH3682890.1"/>
    <property type="molecule type" value="Genomic_DNA"/>
</dbReference>
<dbReference type="InterPro" id="IPR043502">
    <property type="entry name" value="DNA/RNA_pol_sf"/>
</dbReference>
<evidence type="ECO:0000256" key="18">
    <source>
        <dbReference type="SAM" id="MobiDB-lite"/>
    </source>
</evidence>
<dbReference type="InterPro" id="IPR029703">
    <property type="entry name" value="POL2"/>
</dbReference>
<dbReference type="CDD" id="cd05779">
    <property type="entry name" value="DNA_polB_epsilon_exo"/>
    <property type="match status" value="1"/>
</dbReference>
<proteinExistence type="inferred from homology"/>
<dbReference type="SMART" id="SM00486">
    <property type="entry name" value="POLBc"/>
    <property type="match status" value="1"/>
</dbReference>
<dbReference type="SUPFAM" id="SSF53098">
    <property type="entry name" value="Ribonuclease H-like"/>
    <property type="match status" value="1"/>
</dbReference>
<sequence length="2301" mass="262862">MPPKQGRSFNSGTARFNKPPPLKSGSNSAAAPGSGYRPNQSGYSNEISSNSNTTITKLQETATRDALDSEMGFDRYDSHSTITSKTGWLINMHETLLPSTKYSNGISAVDYYFLDDEGGTFKSTIEYEPYFYVCGANGYETALEEWIRKSLESYVINVERLTKEDLGIPNHLIGIKRTLLKLTFPNVTDLFEAKKLLMVIVKENEEKRVNSGGAGIRPGDLKMSINLNYDLMMDSVGDAKDKGVIHGDIQDYIEDLREHDVPYTTRVSIDCDLRVGKWYNITTPSAASAGSGSNASKLPLKFTELTERIDFGDPVILAFDIETTKRPLKFPDSKTDQIMMISYMIDGDGFLITNREIISEDIEDFEYTPKAEYPGLFTIFNEDDEKALIERFFEHIHDAKPTIVATFNGDFFDWPFLEARAAAHDIDMFDSIGFKADSEGVYKASYACHMDCFRWVQRDSYLPQGSQGLKAVTTSKLGYNPIELDPELMTPYAYSKPQLLAEYSVSDAVATFYLFRKIIVNFIISLGIIVPLNPDELLRKGTGTLCEMLLMVKAYEGGIVLPNKHMDPPERFYEGHLIESETYVGGHVESLEAGVFRSDLEYDFKIDGGVIDELMSDLEAALRFSIEVEGKKKMEDVTNFQEIYDQIKDKLQHLKDNPVRKEKPLIYHVDVASMYPNIMCSNRLQPDSMKTESDCAACDFNRPGKKCDRRLTWAWRGEYYPAKMNEYYMLKSALEETTFPPKYPNGPRRTYNQLPKAEQISLLKQRVAEYSRKTHHRVKVSKTIKRESIVCQRENPFYVDTVRMFRDKRYDFKGNAKVWKKTADGQTGFEREESKKKAVYYDSLQLAFKVILNSFYGYVMRKGSRWYSIEMAGITCLTGATIIQMARSVIERLGRPLELDTDGIWCIIPSSFPENYQFKLKNGKTVFLSYPCSMLNYLVHRDFTNHQYQTLVDPVTKKYATHSDNSIFFEVDGPYKAMILPTSKEEDKGLKKRYAVFNDDGTLAELKGFELKRRGELQLIKNFQSDIFKLFLEGDSLDACYGAVANVANRWLDVLDTKGSHLEDDDLFELICENKSMSKSLEEYAGQKSTSITTAKRLGEFLGAEMVKDKGLAVKYIISARPLKASVTERAIPVAIFSADLEVKRNFLRRWLHDSQLEDFDPRSIIDWSYYKERLESVIQKIITIPAALQEVSNPVPRVAHPDWLQKRINTKNDKKQQSLLNRFFKKSEDSIPMLKDIEDYGRDPMKFPKIAKVTSKKRKGRTVEEELEPTEQEIQLSRSQCPDPTEDYVGWLTHQKAKWKVQAKLRSRRRQMFGHNQPGSSGAANGGGVSGQLMQNRAKQLTSSNNWQVLEYKPDPLKVGEVKALVVINGKVQSFQLITPRIIYVLFQEGFQPQWEKLGSDVSYERVNKKLPNVSVASTNLYELTMSESTFLDESSRDESLLNHEKVLGVYESQIPLHEKVILALGNTISFQPSSSSGGNQPGALGRALKSGFQFRDLSKADIAGSSVAYLSQFSMDLVYLHQTSSNGYTVYTLFQTWDSKVQMFVLKPTRSALPLTNSTHGIFNKTFQELLKTKGKIMKQFGNTVQYQESLDLEIAHFEESDKLLRRLNSYLNKITEERSSKPLLLMDMKLTSSNLESVMKKLKTVVEFPMIQKKASSYIKSNSANEEGLTNSVHWQPTVIKDILNNYISISKWLHTWLQLAQQSNIPLCNVKPSDVTYLIDVEYSRRLTDNDIILWWSAGSKADYGGSQLDDRSLSLVEDDDDFKFPVLNKPEIYQTTSVEINIRNLTMNTILTSALFNEAEGSTGADIDLIVGDNSGSNTNAVLAEDSFNGASLTVLRNMLKNWYDQAEGNETEDESESSGAGYYDRLVDNFIPWVFSCDSYMFDSYLKYHMHNLTRKALFQLLSEFKKLGSSVIHADRNKLILKTSKISVGNSYAYSQYIVKAIRLVPLFSYLHLEVVRYWDVLIWFDKYNYAGLQCTEIKENGQEEEDDESDGDHESQIDQDLRILRYFNLQLFLTTSLQGEFEHFIDTFIFALKMDKNRIYGLNIDSSNPQSTQRATQINHLLINSGANGTANELTDDQMRSTDLTDLFRVELLQRLDKVNKIARFRHENNEKPLGYHLPATNPMLSFIKSICFIMSLSKQRALEMRLLRKELLQIVQVEEFSNDSNFVNPSTSLVVPMVICSHCQHITDLDFVKDTFLDLFKCEKCGNNYSKSRLEELLISQLIKLIDDYHRQDFKCVKCHKLKTDQMSLNCSCSGQWVQCIDKKIIRDKIRIFKDVSMVHDLVMLKRCIASF</sequence>
<comment type="caution">
    <text evidence="20">The sequence shown here is derived from an EMBL/GenBank/DDBJ whole genome shotgun (WGS) entry which is preliminary data.</text>
</comment>
<dbReference type="InterPro" id="IPR006172">
    <property type="entry name" value="DNA-dir_DNA_pol_B"/>
</dbReference>
<dbReference type="InterPro" id="IPR042087">
    <property type="entry name" value="DNA_pol_B_thumb"/>
</dbReference>
<evidence type="ECO:0000256" key="15">
    <source>
        <dbReference type="ARBA" id="ARBA00023242"/>
    </source>
</evidence>
<dbReference type="EC" id="2.7.7.7" evidence="17"/>
<evidence type="ECO:0000313" key="21">
    <source>
        <dbReference type="Proteomes" id="UP000774326"/>
    </source>
</evidence>
<dbReference type="Pfam" id="PF22634">
    <property type="entry name" value="POL2_thumb"/>
    <property type="match status" value="1"/>
</dbReference>
<keyword evidence="15 17" id="KW-0539">Nucleus</keyword>
<feature type="region of interest" description="Disordered" evidence="18">
    <location>
        <begin position="1261"/>
        <end position="1282"/>
    </location>
</feature>
<dbReference type="SMART" id="SM01159">
    <property type="entry name" value="DUF1744"/>
    <property type="match status" value="1"/>
</dbReference>
<dbReference type="SUPFAM" id="SSF56672">
    <property type="entry name" value="DNA/RNA polymerases"/>
    <property type="match status" value="1"/>
</dbReference>
<keyword evidence="6 17" id="KW-0548">Nucleotidyltransferase</keyword>
<dbReference type="FunFam" id="3.90.1600.10:FF:000006">
    <property type="entry name" value="DNA polymerase epsilon catalytic subunit"/>
    <property type="match status" value="1"/>
</dbReference>
<evidence type="ECO:0000256" key="17">
    <source>
        <dbReference type="RuleBase" id="RU365029"/>
    </source>
</evidence>
<keyword evidence="11 17" id="KW-0239">DNA-directed DNA polymerase</keyword>
<dbReference type="PANTHER" id="PTHR10670">
    <property type="entry name" value="DNA POLYMERASE EPSILON CATALYTIC SUBUNIT A"/>
    <property type="match status" value="1"/>
</dbReference>
<evidence type="ECO:0000256" key="5">
    <source>
        <dbReference type="ARBA" id="ARBA00022679"/>
    </source>
</evidence>
<dbReference type="GO" id="GO:0003677">
    <property type="term" value="F:DNA binding"/>
    <property type="evidence" value="ECO:0007669"/>
    <property type="project" value="UniProtKB-KW"/>
</dbReference>
<evidence type="ECO:0000256" key="6">
    <source>
        <dbReference type="ARBA" id="ARBA00022695"/>
    </source>
</evidence>
<comment type="similarity">
    <text evidence="3 17">Belongs to the DNA polymerase type-B family.</text>
</comment>
<dbReference type="PANTHER" id="PTHR10670:SF0">
    <property type="entry name" value="DNA POLYMERASE EPSILON CATALYTIC SUBUNIT A"/>
    <property type="match status" value="1"/>
</dbReference>
<keyword evidence="4 17" id="KW-0004">4Fe-4S</keyword>
<gene>
    <name evidence="20" type="ORF">WICPIJ_006146</name>
</gene>
<keyword evidence="9 17" id="KW-0863">Zinc-finger</keyword>
<dbReference type="Pfam" id="PF23250">
    <property type="entry name" value="zf_DPOE_2"/>
    <property type="match status" value="1"/>
</dbReference>
<dbReference type="Pfam" id="PF03104">
    <property type="entry name" value="DNA_pol_B_exo1"/>
    <property type="match status" value="1"/>
</dbReference>
<dbReference type="GO" id="GO:0008310">
    <property type="term" value="F:single-stranded DNA 3'-5' DNA exonuclease activity"/>
    <property type="evidence" value="ECO:0007669"/>
    <property type="project" value="TreeGrafter"/>
</dbReference>
<dbReference type="GO" id="GO:0008622">
    <property type="term" value="C:epsilon DNA polymerase complex"/>
    <property type="evidence" value="ECO:0007669"/>
    <property type="project" value="InterPro"/>
</dbReference>
<dbReference type="Pfam" id="PF08490">
    <property type="entry name" value="DUF1744"/>
    <property type="match status" value="1"/>
</dbReference>
<keyword evidence="5 17" id="KW-0808">Transferase</keyword>
<comment type="function">
    <text evidence="17">DNA polymerase II participates in chromosomal DNA replication.</text>
</comment>
<dbReference type="GO" id="GO:0006287">
    <property type="term" value="P:base-excision repair, gap-filling"/>
    <property type="evidence" value="ECO:0007669"/>
    <property type="project" value="TreeGrafter"/>
</dbReference>
<evidence type="ECO:0000256" key="2">
    <source>
        <dbReference type="ARBA" id="ARBA00004123"/>
    </source>
</evidence>
<dbReference type="Gene3D" id="3.90.1600.10">
    <property type="entry name" value="Palm domain of DNA polymerase"/>
    <property type="match status" value="1"/>
</dbReference>
<comment type="cofactor">
    <cofactor evidence="1 17">
        <name>[4Fe-4S] cluster</name>
        <dbReference type="ChEBI" id="CHEBI:49883"/>
    </cofactor>
</comment>
<dbReference type="InterPro" id="IPR006133">
    <property type="entry name" value="DNA-dir_DNA_pol_B_exonuc"/>
</dbReference>
<dbReference type="CDD" id="cd05535">
    <property type="entry name" value="POLBc_epsilon"/>
    <property type="match status" value="1"/>
</dbReference>
<comment type="catalytic activity">
    <reaction evidence="16 17">
        <text>DNA(n) + a 2'-deoxyribonucleoside 5'-triphosphate = DNA(n+1) + diphosphate</text>
        <dbReference type="Rhea" id="RHEA:22508"/>
        <dbReference type="Rhea" id="RHEA-COMP:17339"/>
        <dbReference type="Rhea" id="RHEA-COMP:17340"/>
        <dbReference type="ChEBI" id="CHEBI:33019"/>
        <dbReference type="ChEBI" id="CHEBI:61560"/>
        <dbReference type="ChEBI" id="CHEBI:173112"/>
        <dbReference type="EC" id="2.7.7.7"/>
    </reaction>
</comment>
<dbReference type="OrthoDB" id="10060449at2759"/>
<dbReference type="FunFam" id="1.10.132.60:FF:000002">
    <property type="entry name" value="DNA polymerase epsilon catalytic subunit"/>
    <property type="match status" value="1"/>
</dbReference>
<dbReference type="GO" id="GO:0006272">
    <property type="term" value="P:leading strand elongation"/>
    <property type="evidence" value="ECO:0007669"/>
    <property type="project" value="TreeGrafter"/>
</dbReference>
<protein>
    <recommendedName>
        <fullName evidence="17">DNA polymerase epsilon catalytic subunit</fullName>
        <ecNumber evidence="17">2.7.7.7</ecNumber>
    </recommendedName>
</protein>
<keyword evidence="10 17" id="KW-0862">Zinc</keyword>
<dbReference type="Gene3D" id="3.30.342.10">
    <property type="entry name" value="DNA Polymerase, chain B, domain 1"/>
    <property type="match status" value="1"/>
</dbReference>